<comment type="caution">
    <text evidence="2">The sequence shown here is derived from an EMBL/GenBank/DDBJ whole genome shotgun (WGS) entry which is preliminary data.</text>
</comment>
<dbReference type="EMBL" id="JAJEQQ010000010">
    <property type="protein sequence ID" value="MCC2227817.1"/>
    <property type="molecule type" value="Genomic_DNA"/>
</dbReference>
<evidence type="ECO:0000256" key="1">
    <source>
        <dbReference type="SAM" id="Phobius"/>
    </source>
</evidence>
<organism evidence="2 3">
    <name type="scientific">Blautia fusiformis</name>
    <dbReference type="NCBI Taxonomy" id="2881264"/>
    <lineage>
        <taxon>Bacteria</taxon>
        <taxon>Bacillati</taxon>
        <taxon>Bacillota</taxon>
        <taxon>Clostridia</taxon>
        <taxon>Lachnospirales</taxon>
        <taxon>Lachnospiraceae</taxon>
        <taxon>Blautia</taxon>
    </lineage>
</organism>
<protein>
    <submittedName>
        <fullName evidence="2">Uncharacterized protein</fullName>
    </submittedName>
</protein>
<gene>
    <name evidence="2" type="ORF">LKD40_08380</name>
</gene>
<reference evidence="2 3" key="1">
    <citation type="submission" date="2021-10" db="EMBL/GenBank/DDBJ databases">
        <title>Anaerobic single-cell dispensing facilitates the cultivation of human gut bacteria.</title>
        <authorList>
            <person name="Afrizal A."/>
        </authorList>
    </citation>
    <scope>NUCLEOTIDE SEQUENCE [LARGE SCALE GENOMIC DNA]</scope>
    <source>
        <strain evidence="2 3">CLA-AA-H217</strain>
    </source>
</reference>
<dbReference type="Proteomes" id="UP001198612">
    <property type="component" value="Unassembled WGS sequence"/>
</dbReference>
<evidence type="ECO:0000313" key="3">
    <source>
        <dbReference type="Proteomes" id="UP001198612"/>
    </source>
</evidence>
<name>A0AAW4W9L8_9FIRM</name>
<dbReference type="RefSeq" id="WP_227588648.1">
    <property type="nucleotide sequence ID" value="NZ_JAJEQQ010000010.1"/>
</dbReference>
<keyword evidence="1" id="KW-1133">Transmembrane helix</keyword>
<proteinExistence type="predicted"/>
<keyword evidence="1" id="KW-0472">Membrane</keyword>
<feature type="transmembrane region" description="Helical" evidence="1">
    <location>
        <begin position="14"/>
        <end position="32"/>
    </location>
</feature>
<feature type="transmembrane region" description="Helical" evidence="1">
    <location>
        <begin position="44"/>
        <end position="62"/>
    </location>
</feature>
<feature type="transmembrane region" description="Helical" evidence="1">
    <location>
        <begin position="82"/>
        <end position="101"/>
    </location>
</feature>
<accession>A0AAW4W9L8</accession>
<sequence>MTDFAECSMAMQDFLMILLEICLILELILLLIRITCFYGKKKIITAVTVFAVSFMLMGFLMNDHRYCQDESAYQLMLRGCPVSVLMAAMVVLLLYLCWAIWRET</sequence>
<evidence type="ECO:0000313" key="2">
    <source>
        <dbReference type="EMBL" id="MCC2227817.1"/>
    </source>
</evidence>
<keyword evidence="3" id="KW-1185">Reference proteome</keyword>
<dbReference type="AlphaFoldDB" id="A0AAW4W9L8"/>
<keyword evidence="1" id="KW-0812">Transmembrane</keyword>